<accession>A0AAV9PQF3</accession>
<dbReference type="EMBL" id="JAXLQG010000049">
    <property type="protein sequence ID" value="KAK5527516.1"/>
    <property type="molecule type" value="Genomic_DNA"/>
</dbReference>
<proteinExistence type="predicted"/>
<dbReference type="Proteomes" id="UP001345827">
    <property type="component" value="Unassembled WGS sequence"/>
</dbReference>
<dbReference type="AlphaFoldDB" id="A0AAV9PQF3"/>
<evidence type="ECO:0000313" key="2">
    <source>
        <dbReference type="Proteomes" id="UP001345827"/>
    </source>
</evidence>
<keyword evidence="2" id="KW-1185">Reference proteome</keyword>
<gene>
    <name evidence="1" type="ORF">LTR25_011129</name>
</gene>
<sequence length="89" mass="10243">MRPDRYGSSFEHEPEKTVAIPSLEVWKFARVQIKIPGLMLKAKAAQAQPYLIVVFDSRDLFLFSVESSQFDDASLVLTDVYFILERSKM</sequence>
<comment type="caution">
    <text evidence="1">The sequence shown here is derived from an EMBL/GenBank/DDBJ whole genome shotgun (WGS) entry which is preliminary data.</text>
</comment>
<organism evidence="1 2">
    <name type="scientific">Vermiconidia calcicola</name>
    <dbReference type="NCBI Taxonomy" id="1690605"/>
    <lineage>
        <taxon>Eukaryota</taxon>
        <taxon>Fungi</taxon>
        <taxon>Dikarya</taxon>
        <taxon>Ascomycota</taxon>
        <taxon>Pezizomycotina</taxon>
        <taxon>Dothideomycetes</taxon>
        <taxon>Dothideomycetidae</taxon>
        <taxon>Mycosphaerellales</taxon>
        <taxon>Extremaceae</taxon>
        <taxon>Vermiconidia</taxon>
    </lineage>
</organism>
<name>A0AAV9PQF3_9PEZI</name>
<evidence type="ECO:0000313" key="1">
    <source>
        <dbReference type="EMBL" id="KAK5527516.1"/>
    </source>
</evidence>
<protein>
    <submittedName>
        <fullName evidence="1">Uncharacterized protein</fullName>
    </submittedName>
</protein>
<reference evidence="1 2" key="1">
    <citation type="submission" date="2023-06" db="EMBL/GenBank/DDBJ databases">
        <title>Black Yeasts Isolated from many extreme environments.</title>
        <authorList>
            <person name="Coleine C."/>
            <person name="Stajich J.E."/>
            <person name="Selbmann L."/>
        </authorList>
    </citation>
    <scope>NUCLEOTIDE SEQUENCE [LARGE SCALE GENOMIC DNA]</scope>
    <source>
        <strain evidence="1 2">CCFEE 5887</strain>
    </source>
</reference>